<comment type="function">
    <text evidence="10">Mediates both low-affinity uptake and efflux of sugar across the membrane.</text>
</comment>
<dbReference type="FunFam" id="1.20.1280.290:FF:000001">
    <property type="entry name" value="Bidirectional sugar transporter SWEET"/>
    <property type="match status" value="1"/>
</dbReference>
<dbReference type="EMBL" id="JAVXUP010000019">
    <property type="protein sequence ID" value="KAK3042529.1"/>
    <property type="molecule type" value="Genomic_DNA"/>
</dbReference>
<feature type="transmembrane region" description="Helical" evidence="10">
    <location>
        <begin position="56"/>
        <end position="73"/>
    </location>
</feature>
<feature type="transmembrane region" description="Helical" evidence="10">
    <location>
        <begin position="140"/>
        <end position="161"/>
    </location>
</feature>
<name>A0AA88XDI4_9ASTE</name>
<feature type="transmembrane region" description="Helical" evidence="10">
    <location>
        <begin position="79"/>
        <end position="102"/>
    </location>
</feature>
<evidence type="ECO:0000256" key="6">
    <source>
        <dbReference type="ARBA" id="ARBA00022692"/>
    </source>
</evidence>
<keyword evidence="9 10" id="KW-0472">Membrane</keyword>
<dbReference type="GO" id="GO:0005886">
    <property type="term" value="C:plasma membrane"/>
    <property type="evidence" value="ECO:0007669"/>
    <property type="project" value="UniProtKB-SubCell"/>
</dbReference>
<proteinExistence type="inferred from homology"/>
<dbReference type="GO" id="GO:0051119">
    <property type="term" value="F:sugar transmembrane transporter activity"/>
    <property type="evidence" value="ECO:0007669"/>
    <property type="project" value="InterPro"/>
</dbReference>
<organism evidence="11 12">
    <name type="scientific">Escallonia herrerae</name>
    <dbReference type="NCBI Taxonomy" id="1293975"/>
    <lineage>
        <taxon>Eukaryota</taxon>
        <taxon>Viridiplantae</taxon>
        <taxon>Streptophyta</taxon>
        <taxon>Embryophyta</taxon>
        <taxon>Tracheophyta</taxon>
        <taxon>Spermatophyta</taxon>
        <taxon>Magnoliopsida</taxon>
        <taxon>eudicotyledons</taxon>
        <taxon>Gunneridae</taxon>
        <taxon>Pentapetalae</taxon>
        <taxon>asterids</taxon>
        <taxon>campanulids</taxon>
        <taxon>Escalloniales</taxon>
        <taxon>Escalloniaceae</taxon>
        <taxon>Escallonia</taxon>
    </lineage>
</organism>
<dbReference type="Pfam" id="PF03083">
    <property type="entry name" value="MtN3_slv"/>
    <property type="match status" value="2"/>
</dbReference>
<sequence length="298" mass="33856">MHNELHECLLFLFISFLSSLLFGLAGNIISFMVYLAPVPTFYQVYKKKSTEGFQSIPYVVGLFSAMLWIYYALLKSNAMLLITINSVGCFIETIYVCFYLFYAPKKARIESVKLLLLLNGGGYGLIIILTQFLAKEGARFTIVGWICLVFSLSVFVAPLCVVRQVIQTKSVEYMPILLSVFLTLSAVIWFFYGLLLNDYNIAVPNVLGFIFGVLQMVLYLMYKNTKKVIEQKLPELHNQVVELVDHKLPILKEQIINVVELSAMVCAEIIPVVAKLRENGNDMVEVHDVPKKILEVRK</sequence>
<evidence type="ECO:0000256" key="2">
    <source>
        <dbReference type="ARBA" id="ARBA00007809"/>
    </source>
</evidence>
<reference evidence="11" key="1">
    <citation type="submission" date="2022-12" db="EMBL/GenBank/DDBJ databases">
        <title>Draft genome assemblies for two species of Escallonia (Escalloniales).</title>
        <authorList>
            <person name="Chanderbali A."/>
            <person name="Dervinis C."/>
            <person name="Anghel I."/>
            <person name="Soltis D."/>
            <person name="Soltis P."/>
            <person name="Zapata F."/>
        </authorList>
    </citation>
    <scope>NUCLEOTIDE SEQUENCE</scope>
    <source>
        <strain evidence="11">UCBG64.0493</strain>
        <tissue evidence="11">Leaf</tissue>
    </source>
</reference>
<evidence type="ECO:0000256" key="9">
    <source>
        <dbReference type="ARBA" id="ARBA00023136"/>
    </source>
</evidence>
<feature type="transmembrane region" description="Helical" evidence="10">
    <location>
        <begin position="173"/>
        <end position="195"/>
    </location>
</feature>
<keyword evidence="3 10" id="KW-0813">Transport</keyword>
<feature type="transmembrane region" description="Helical" evidence="10">
    <location>
        <begin position="201"/>
        <end position="222"/>
    </location>
</feature>
<comment type="similarity">
    <text evidence="2 10">Belongs to the SWEET sugar transporter family.</text>
</comment>
<dbReference type="FunFam" id="1.20.1280.290:FF:000003">
    <property type="entry name" value="Bidirectional sugar transporter SWEET"/>
    <property type="match status" value="1"/>
</dbReference>
<gene>
    <name evidence="11" type="ORF">RJ639_000253</name>
</gene>
<comment type="subcellular location">
    <subcellularLocation>
        <location evidence="1 10">Cell membrane</location>
        <topology evidence="1 10">Multi-pass membrane protein</topology>
    </subcellularLocation>
</comment>
<keyword evidence="8 10" id="KW-1133">Transmembrane helix</keyword>
<dbReference type="PANTHER" id="PTHR10791">
    <property type="entry name" value="RAG1-ACTIVATING PROTEIN 1"/>
    <property type="match status" value="1"/>
</dbReference>
<keyword evidence="4" id="KW-1003">Cell membrane</keyword>
<feature type="transmembrane region" description="Helical" evidence="10">
    <location>
        <begin position="12"/>
        <end position="35"/>
    </location>
</feature>
<keyword evidence="7" id="KW-0677">Repeat</keyword>
<dbReference type="AlphaFoldDB" id="A0AA88XDI4"/>
<keyword evidence="12" id="KW-1185">Reference proteome</keyword>
<evidence type="ECO:0000313" key="11">
    <source>
        <dbReference type="EMBL" id="KAK3042529.1"/>
    </source>
</evidence>
<dbReference type="InterPro" id="IPR047664">
    <property type="entry name" value="SWEET"/>
</dbReference>
<feature type="transmembrane region" description="Helical" evidence="10">
    <location>
        <begin position="114"/>
        <end position="134"/>
    </location>
</feature>
<evidence type="ECO:0000256" key="10">
    <source>
        <dbReference type="RuleBase" id="RU910715"/>
    </source>
</evidence>
<dbReference type="Proteomes" id="UP001188597">
    <property type="component" value="Unassembled WGS sequence"/>
</dbReference>
<accession>A0AA88XDI4</accession>
<evidence type="ECO:0000256" key="4">
    <source>
        <dbReference type="ARBA" id="ARBA00022475"/>
    </source>
</evidence>
<keyword evidence="6 10" id="KW-0812">Transmembrane</keyword>
<evidence type="ECO:0000313" key="12">
    <source>
        <dbReference type="Proteomes" id="UP001188597"/>
    </source>
</evidence>
<evidence type="ECO:0000256" key="8">
    <source>
        <dbReference type="ARBA" id="ARBA00022989"/>
    </source>
</evidence>
<comment type="caution">
    <text evidence="11">The sequence shown here is derived from an EMBL/GenBank/DDBJ whole genome shotgun (WGS) entry which is preliminary data.</text>
</comment>
<evidence type="ECO:0000256" key="7">
    <source>
        <dbReference type="ARBA" id="ARBA00022737"/>
    </source>
</evidence>
<evidence type="ECO:0000256" key="5">
    <source>
        <dbReference type="ARBA" id="ARBA00022597"/>
    </source>
</evidence>
<dbReference type="PANTHER" id="PTHR10791:SF165">
    <property type="entry name" value="BIDIRECTIONAL SUGAR TRANSPORTER SWEET10"/>
    <property type="match status" value="1"/>
</dbReference>
<dbReference type="Gene3D" id="1.20.1280.290">
    <property type="match status" value="2"/>
</dbReference>
<evidence type="ECO:0000256" key="3">
    <source>
        <dbReference type="ARBA" id="ARBA00022448"/>
    </source>
</evidence>
<evidence type="ECO:0000256" key="1">
    <source>
        <dbReference type="ARBA" id="ARBA00004651"/>
    </source>
</evidence>
<protein>
    <recommendedName>
        <fullName evidence="10">Bidirectional sugar transporter SWEET</fullName>
    </recommendedName>
</protein>
<keyword evidence="5 10" id="KW-0762">Sugar transport</keyword>
<dbReference type="InterPro" id="IPR004316">
    <property type="entry name" value="SWEET_rpt"/>
</dbReference>